<dbReference type="EMBL" id="CP009919">
    <property type="protein sequence ID" value="AJI20115.1"/>
    <property type="molecule type" value="Genomic_DNA"/>
</dbReference>
<protein>
    <submittedName>
        <fullName evidence="2">Regulatory protein spx</fullName>
    </submittedName>
</protein>
<evidence type="ECO:0000256" key="1">
    <source>
        <dbReference type="PROSITE-ProRule" id="PRU01282"/>
    </source>
</evidence>
<dbReference type="InterPro" id="IPR006660">
    <property type="entry name" value="Arsenate_reductase-like"/>
</dbReference>
<dbReference type="Pfam" id="PF03960">
    <property type="entry name" value="ArsC"/>
    <property type="match status" value="1"/>
</dbReference>
<name>A0A0B6A593_PRIM2</name>
<dbReference type="InterPro" id="IPR006504">
    <property type="entry name" value="Tscrpt_reg_Spx/MgsR"/>
</dbReference>
<dbReference type="AlphaFoldDB" id="A0A0B6A593"/>
<dbReference type="NCBIfam" id="NF009210">
    <property type="entry name" value="PRK12559.1"/>
    <property type="match status" value="1"/>
</dbReference>
<dbReference type="PROSITE" id="PS51353">
    <property type="entry name" value="ARSC"/>
    <property type="match status" value="1"/>
</dbReference>
<gene>
    <name evidence="2" type="primary">spxA</name>
    <name evidence="2" type="ORF">BG04_5987</name>
</gene>
<dbReference type="KEGG" id="bmeg:BG04_5987"/>
<reference evidence="2 3" key="1">
    <citation type="journal article" date="2015" name="Genome Announc.">
        <title>Complete genome sequences for 35 biothreat assay-relevant bacillus species.</title>
        <authorList>
            <person name="Johnson S.L."/>
            <person name="Daligault H.E."/>
            <person name="Davenport K.W."/>
            <person name="Jaissle J."/>
            <person name="Frey K.G."/>
            <person name="Ladner J.T."/>
            <person name="Broomall S.M."/>
            <person name="Bishop-Lilly K.A."/>
            <person name="Bruce D.C."/>
            <person name="Gibbons H.S."/>
            <person name="Coyne S.R."/>
            <person name="Lo C.C."/>
            <person name="Meincke L."/>
            <person name="Munk A.C."/>
            <person name="Koroleva G.I."/>
            <person name="Rosenzweig C.N."/>
            <person name="Palacios G.F."/>
            <person name="Redden C.L."/>
            <person name="Minogue T.D."/>
            <person name="Chain P.S."/>
        </authorList>
    </citation>
    <scope>NUCLEOTIDE SEQUENCE [LARGE SCALE GENOMIC DNA]</scope>
    <source>
        <strain evidence="3">ATCC 14581 / DSM 32 / JCM 2506 / NBRC 15308 / NCIMB 9376 / NCTC 10342 / NRRL B-14308 / VKM B-512</strain>
        <plasmid evidence="2 3">pBMV_1</plasmid>
    </source>
</reference>
<sequence length="133" mass="15662">MIHLYTTTSCVSCRKAKAWLEEHQIDYIERNLSYEPITEDEIKNILSMTEKGTDEIISTRSKIPQNLNIEIDALSLQGLYDLIKNHPFILKRPIIIQDRKIMQIGYKEEEIRAFIPRKLRTFTMTEQEVIGNH</sequence>
<comment type="similarity">
    <text evidence="1">Belongs to the ArsC family.</text>
</comment>
<dbReference type="RefSeq" id="WP_034656338.1">
    <property type="nucleotide sequence ID" value="NZ_BCVB01000033.1"/>
</dbReference>
<dbReference type="HOGENOM" id="CLU_116644_1_1_9"/>
<dbReference type="SUPFAM" id="SSF52833">
    <property type="entry name" value="Thioredoxin-like"/>
    <property type="match status" value="1"/>
</dbReference>
<dbReference type="PANTHER" id="PTHR30041:SF7">
    <property type="entry name" value="GLOBAL TRANSCRIPTIONAL REGULATOR SPX"/>
    <property type="match status" value="1"/>
</dbReference>
<evidence type="ECO:0000313" key="2">
    <source>
        <dbReference type="EMBL" id="AJI20115.1"/>
    </source>
</evidence>
<dbReference type="PANTHER" id="PTHR30041">
    <property type="entry name" value="ARSENATE REDUCTASE"/>
    <property type="match status" value="1"/>
</dbReference>
<dbReference type="GeneID" id="93646086"/>
<dbReference type="CDD" id="cd03032">
    <property type="entry name" value="ArsC_Spx"/>
    <property type="match status" value="1"/>
</dbReference>
<dbReference type="NCBIfam" id="TIGR01617">
    <property type="entry name" value="arsC_related"/>
    <property type="match status" value="1"/>
</dbReference>
<keyword evidence="2" id="KW-0614">Plasmid</keyword>
<organism evidence="2 3">
    <name type="scientific">Priestia megaterium (strain ATCC 14581 / DSM 32 / CCUG 1817 / JCM 2506 / NBRC 15308 / NCIMB 9376 / NCTC 10342 / NRRL B-14308 / VKM B-512 / Ford 19)</name>
    <name type="common">Bacillus megaterium</name>
    <dbReference type="NCBI Taxonomy" id="1348623"/>
    <lineage>
        <taxon>Bacteria</taxon>
        <taxon>Bacillati</taxon>
        <taxon>Bacillota</taxon>
        <taxon>Bacilli</taxon>
        <taxon>Bacillales</taxon>
        <taxon>Bacillaceae</taxon>
        <taxon>Priestia</taxon>
    </lineage>
</organism>
<accession>A0A0B6A593</accession>
<dbReference type="InterPro" id="IPR036249">
    <property type="entry name" value="Thioredoxin-like_sf"/>
</dbReference>
<dbReference type="Proteomes" id="UP000031829">
    <property type="component" value="Plasmid pBMV_1"/>
</dbReference>
<proteinExistence type="inferred from homology"/>
<dbReference type="NCBIfam" id="NF002459">
    <property type="entry name" value="PRK01655.1"/>
    <property type="match status" value="1"/>
</dbReference>
<dbReference type="Gene3D" id="3.40.30.10">
    <property type="entry name" value="Glutaredoxin"/>
    <property type="match status" value="1"/>
</dbReference>
<evidence type="ECO:0000313" key="3">
    <source>
        <dbReference type="Proteomes" id="UP000031829"/>
    </source>
</evidence>
<geneLocation type="plasmid" evidence="2 3">
    <name>pBMV_1</name>
</geneLocation>